<dbReference type="EMBL" id="JAACJK010000170">
    <property type="protein sequence ID" value="KAF5320350.1"/>
    <property type="molecule type" value="Genomic_DNA"/>
</dbReference>
<dbReference type="PANTHER" id="PTHR10366">
    <property type="entry name" value="NAD DEPENDENT EPIMERASE/DEHYDRATASE"/>
    <property type="match status" value="1"/>
</dbReference>
<dbReference type="Proteomes" id="UP000541558">
    <property type="component" value="Unassembled WGS sequence"/>
</dbReference>
<name>A0A8H5F1G3_9AGAR</name>
<comment type="caution">
    <text evidence="5">The sequence shown here is derived from an EMBL/GenBank/DDBJ whole genome shotgun (WGS) entry which is preliminary data.</text>
</comment>
<feature type="transmembrane region" description="Helical" evidence="3">
    <location>
        <begin position="6"/>
        <end position="28"/>
    </location>
</feature>
<evidence type="ECO:0000259" key="4">
    <source>
        <dbReference type="Pfam" id="PF01370"/>
    </source>
</evidence>
<dbReference type="InterPro" id="IPR001509">
    <property type="entry name" value="Epimerase_deHydtase"/>
</dbReference>
<dbReference type="SUPFAM" id="SSF51735">
    <property type="entry name" value="NAD(P)-binding Rossmann-fold domains"/>
    <property type="match status" value="1"/>
</dbReference>
<dbReference type="InterPro" id="IPR050425">
    <property type="entry name" value="NAD(P)_dehydrat-like"/>
</dbReference>
<evidence type="ECO:0000313" key="6">
    <source>
        <dbReference type="Proteomes" id="UP000541558"/>
    </source>
</evidence>
<sequence>MPVISSSSTILVTGGTGFIGAWVITVLLQRGNTVKAIVRSEAKGVALKRSLFQDKRNEGKEALLDVVVIEDLTKDRAFDATIIGVDGILHLASPLSIDATSEPEEIIGSAVNLTLAVLKSALWKPQF</sequence>
<dbReference type="Pfam" id="PF01370">
    <property type="entry name" value="Epimerase"/>
    <property type="match status" value="1"/>
</dbReference>
<dbReference type="Gene3D" id="3.40.50.720">
    <property type="entry name" value="NAD(P)-binding Rossmann-like Domain"/>
    <property type="match status" value="1"/>
</dbReference>
<comment type="similarity">
    <text evidence="2">Belongs to the NAD(P)-dependent epimerase/dehydratase family. Dihydroflavonol-4-reductase subfamily.</text>
</comment>
<protein>
    <recommendedName>
        <fullName evidence="4">NAD-dependent epimerase/dehydratase domain-containing protein</fullName>
    </recommendedName>
</protein>
<keyword evidence="3" id="KW-1133">Transmembrane helix</keyword>
<dbReference type="AlphaFoldDB" id="A0A8H5F1G3"/>
<reference evidence="5 6" key="1">
    <citation type="journal article" date="2020" name="ISME J.">
        <title>Uncovering the hidden diversity of litter-decomposition mechanisms in mushroom-forming fungi.</title>
        <authorList>
            <person name="Floudas D."/>
            <person name="Bentzer J."/>
            <person name="Ahren D."/>
            <person name="Johansson T."/>
            <person name="Persson P."/>
            <person name="Tunlid A."/>
        </authorList>
    </citation>
    <scope>NUCLEOTIDE SEQUENCE [LARGE SCALE GENOMIC DNA]</scope>
    <source>
        <strain evidence="5 6">CBS 175.51</strain>
    </source>
</reference>
<feature type="domain" description="NAD-dependent epimerase/dehydratase" evidence="4">
    <location>
        <begin position="10"/>
        <end position="121"/>
    </location>
</feature>
<dbReference type="InterPro" id="IPR036291">
    <property type="entry name" value="NAD(P)-bd_dom_sf"/>
</dbReference>
<evidence type="ECO:0000256" key="1">
    <source>
        <dbReference type="ARBA" id="ARBA00023002"/>
    </source>
</evidence>
<proteinExistence type="inferred from homology"/>
<accession>A0A8H5F1G3</accession>
<keyword evidence="6" id="KW-1185">Reference proteome</keyword>
<keyword evidence="3" id="KW-0812">Transmembrane</keyword>
<keyword evidence="3" id="KW-0472">Membrane</keyword>
<gene>
    <name evidence="5" type="ORF">D9611_011301</name>
</gene>
<evidence type="ECO:0000313" key="5">
    <source>
        <dbReference type="EMBL" id="KAF5320350.1"/>
    </source>
</evidence>
<dbReference type="GO" id="GO:0016616">
    <property type="term" value="F:oxidoreductase activity, acting on the CH-OH group of donors, NAD or NADP as acceptor"/>
    <property type="evidence" value="ECO:0007669"/>
    <property type="project" value="TreeGrafter"/>
</dbReference>
<evidence type="ECO:0000256" key="3">
    <source>
        <dbReference type="SAM" id="Phobius"/>
    </source>
</evidence>
<organism evidence="5 6">
    <name type="scientific">Ephemerocybe angulata</name>
    <dbReference type="NCBI Taxonomy" id="980116"/>
    <lineage>
        <taxon>Eukaryota</taxon>
        <taxon>Fungi</taxon>
        <taxon>Dikarya</taxon>
        <taxon>Basidiomycota</taxon>
        <taxon>Agaricomycotina</taxon>
        <taxon>Agaricomycetes</taxon>
        <taxon>Agaricomycetidae</taxon>
        <taxon>Agaricales</taxon>
        <taxon>Agaricineae</taxon>
        <taxon>Psathyrellaceae</taxon>
        <taxon>Ephemerocybe</taxon>
    </lineage>
</organism>
<keyword evidence="1" id="KW-0560">Oxidoreductase</keyword>
<evidence type="ECO:0000256" key="2">
    <source>
        <dbReference type="ARBA" id="ARBA00023445"/>
    </source>
</evidence>
<dbReference type="PANTHER" id="PTHR10366:SF564">
    <property type="entry name" value="STEROL-4-ALPHA-CARBOXYLATE 3-DEHYDROGENASE, DECARBOXYLATING"/>
    <property type="match status" value="1"/>
</dbReference>
<dbReference type="OrthoDB" id="2735536at2759"/>